<dbReference type="PANTHER" id="PTHR43648">
    <property type="entry name" value="ELECTRON TRANSFER FLAVOPROTEIN BETA SUBUNIT LYSINE METHYLTRANSFERASE"/>
    <property type="match status" value="1"/>
</dbReference>
<keyword evidence="7" id="KW-0687">Ribonucleoprotein</keyword>
<keyword evidence="7" id="KW-0689">Ribosomal protein</keyword>
<evidence type="ECO:0000256" key="6">
    <source>
        <dbReference type="HAMAP-Rule" id="MF_00735"/>
    </source>
</evidence>
<dbReference type="GO" id="GO:0005829">
    <property type="term" value="C:cytosol"/>
    <property type="evidence" value="ECO:0007669"/>
    <property type="project" value="TreeGrafter"/>
</dbReference>
<dbReference type="GeneID" id="58896423"/>
<dbReference type="EMBL" id="UGHD01000002">
    <property type="protein sequence ID" value="STO56257.1"/>
    <property type="molecule type" value="Genomic_DNA"/>
</dbReference>
<keyword evidence="3 6" id="KW-0489">Methyltransferase</keyword>
<feature type="binding site" evidence="6">
    <location>
        <position position="146"/>
    </location>
    <ligand>
        <name>S-adenosyl-L-methionine</name>
        <dbReference type="ChEBI" id="CHEBI:59789"/>
    </ligand>
</feature>
<evidence type="ECO:0000313" key="8">
    <source>
        <dbReference type="Proteomes" id="UP000254512"/>
    </source>
</evidence>
<proteinExistence type="inferred from homology"/>
<dbReference type="InterPro" id="IPR029063">
    <property type="entry name" value="SAM-dependent_MTases_sf"/>
</dbReference>
<feature type="binding site" evidence="6">
    <location>
        <position position="189"/>
    </location>
    <ligand>
        <name>S-adenosyl-L-methionine</name>
        <dbReference type="ChEBI" id="CHEBI:59789"/>
    </ligand>
</feature>
<feature type="binding site" evidence="6">
    <location>
        <position position="167"/>
    </location>
    <ligand>
        <name>S-adenosyl-L-methionine</name>
        <dbReference type="ChEBI" id="CHEBI:59789"/>
    </ligand>
</feature>
<evidence type="ECO:0000256" key="2">
    <source>
        <dbReference type="ARBA" id="ARBA00022490"/>
    </source>
</evidence>
<organism evidence="7 8">
    <name type="scientific">Grimontia hollisae</name>
    <name type="common">Vibrio hollisae</name>
    <dbReference type="NCBI Taxonomy" id="673"/>
    <lineage>
        <taxon>Bacteria</taxon>
        <taxon>Pseudomonadati</taxon>
        <taxon>Pseudomonadota</taxon>
        <taxon>Gammaproteobacteria</taxon>
        <taxon>Vibrionales</taxon>
        <taxon>Vibrionaceae</taxon>
        <taxon>Grimontia</taxon>
    </lineage>
</organism>
<dbReference type="AlphaFoldDB" id="A0A377HJE1"/>
<dbReference type="PANTHER" id="PTHR43648:SF1">
    <property type="entry name" value="ELECTRON TRANSFER FLAVOPROTEIN BETA SUBUNIT LYSINE METHYLTRANSFERASE"/>
    <property type="match status" value="1"/>
</dbReference>
<keyword evidence="5 6" id="KW-0949">S-adenosyl-L-methionine</keyword>
<feature type="binding site" evidence="6">
    <location>
        <position position="231"/>
    </location>
    <ligand>
        <name>S-adenosyl-L-methionine</name>
        <dbReference type="ChEBI" id="CHEBI:59789"/>
    </ligand>
</feature>
<dbReference type="GO" id="GO:0032259">
    <property type="term" value="P:methylation"/>
    <property type="evidence" value="ECO:0007669"/>
    <property type="project" value="UniProtKB-KW"/>
</dbReference>
<dbReference type="STRING" id="673.AL542_10865"/>
<dbReference type="PIRSF" id="PIRSF000401">
    <property type="entry name" value="RPL11_MTase"/>
    <property type="match status" value="1"/>
</dbReference>
<dbReference type="EC" id="2.1.1.-" evidence="6"/>
<dbReference type="RefSeq" id="WP_005501099.1">
    <property type="nucleotide sequence ID" value="NZ_CABMOB010000001.1"/>
</dbReference>
<name>A0A377HJE1_GRIHO</name>
<dbReference type="KEGG" id="gho:AL542_10865"/>
<sequence>MPWIQIKLNATAETAEAIGDVLIEEAGALSVTFLDAKDTPVFEPMPGETRLWGETDIVALYDAETDMDAVVAILKNSPLLGENFTYKIEQLEDKDWERAWMDNFKPMRFGKRLWVCPSWCEAPDPDAVNIMLDPGLAFGTGTHPTTALCLEWLDGLDLTGKTVIDFGCGSGILSLAALLLGAEKVIGIDIDPQALQASKANAERNGVADRLELYLPKDQPENLQAEVVVANILAGPLRELSPVIKSLIAPQGVLAMSGVLDSQAESVADCYRDELNVDAIVEQEEWCRITAHRA</sequence>
<protein>
    <recommendedName>
        <fullName evidence="6">Ribosomal protein L11 methyltransferase</fullName>
        <shortName evidence="6">L11 Mtase</shortName>
        <ecNumber evidence="6">2.1.1.-</ecNumber>
    </recommendedName>
</protein>
<comment type="function">
    <text evidence="6">Methylates ribosomal protein L11.</text>
</comment>
<comment type="subcellular location">
    <subcellularLocation>
        <location evidence="6">Cytoplasm</location>
    </subcellularLocation>
</comment>
<accession>A0A377HJE1</accession>
<dbReference type="InterPro" id="IPR050078">
    <property type="entry name" value="Ribosomal_L11_MeTrfase_PrmA"/>
</dbReference>
<gene>
    <name evidence="6 7" type="primary">prmA</name>
    <name evidence="7" type="ORF">NCTC11645_00587</name>
</gene>
<evidence type="ECO:0000256" key="1">
    <source>
        <dbReference type="ARBA" id="ARBA00009741"/>
    </source>
</evidence>
<dbReference type="GO" id="GO:0016279">
    <property type="term" value="F:protein-lysine N-methyltransferase activity"/>
    <property type="evidence" value="ECO:0007669"/>
    <property type="project" value="TreeGrafter"/>
</dbReference>
<keyword evidence="2 6" id="KW-0963">Cytoplasm</keyword>
<evidence type="ECO:0000256" key="4">
    <source>
        <dbReference type="ARBA" id="ARBA00022679"/>
    </source>
</evidence>
<evidence type="ECO:0000313" key="7">
    <source>
        <dbReference type="EMBL" id="STO56257.1"/>
    </source>
</evidence>
<dbReference type="NCBIfam" id="TIGR00406">
    <property type="entry name" value="prmA"/>
    <property type="match status" value="1"/>
</dbReference>
<evidence type="ECO:0000256" key="3">
    <source>
        <dbReference type="ARBA" id="ARBA00022603"/>
    </source>
</evidence>
<dbReference type="CDD" id="cd02440">
    <property type="entry name" value="AdoMet_MTases"/>
    <property type="match status" value="1"/>
</dbReference>
<comment type="similarity">
    <text evidence="1 6">Belongs to the methyltransferase superfamily. PrmA family.</text>
</comment>
<reference evidence="7 8" key="1">
    <citation type="submission" date="2018-06" db="EMBL/GenBank/DDBJ databases">
        <authorList>
            <consortium name="Pathogen Informatics"/>
            <person name="Doyle S."/>
        </authorList>
    </citation>
    <scope>NUCLEOTIDE SEQUENCE [LARGE SCALE GENOMIC DNA]</scope>
    <source>
        <strain evidence="7 8">NCTC11645</strain>
    </source>
</reference>
<dbReference type="SUPFAM" id="SSF53335">
    <property type="entry name" value="S-adenosyl-L-methionine-dependent methyltransferases"/>
    <property type="match status" value="1"/>
</dbReference>
<comment type="catalytic activity">
    <reaction evidence="6">
        <text>L-lysyl-[protein] + 3 S-adenosyl-L-methionine = N(6),N(6),N(6)-trimethyl-L-lysyl-[protein] + 3 S-adenosyl-L-homocysteine + 3 H(+)</text>
        <dbReference type="Rhea" id="RHEA:54192"/>
        <dbReference type="Rhea" id="RHEA-COMP:9752"/>
        <dbReference type="Rhea" id="RHEA-COMP:13826"/>
        <dbReference type="ChEBI" id="CHEBI:15378"/>
        <dbReference type="ChEBI" id="CHEBI:29969"/>
        <dbReference type="ChEBI" id="CHEBI:57856"/>
        <dbReference type="ChEBI" id="CHEBI:59789"/>
        <dbReference type="ChEBI" id="CHEBI:61961"/>
    </reaction>
</comment>
<evidence type="ECO:0000256" key="5">
    <source>
        <dbReference type="ARBA" id="ARBA00022691"/>
    </source>
</evidence>
<dbReference type="Proteomes" id="UP000254512">
    <property type="component" value="Unassembled WGS sequence"/>
</dbReference>
<keyword evidence="4 6" id="KW-0808">Transferase</keyword>
<dbReference type="Pfam" id="PF06325">
    <property type="entry name" value="PrmA"/>
    <property type="match status" value="1"/>
</dbReference>
<dbReference type="Gene3D" id="3.40.50.150">
    <property type="entry name" value="Vaccinia Virus protein VP39"/>
    <property type="match status" value="1"/>
</dbReference>
<dbReference type="HAMAP" id="MF_00735">
    <property type="entry name" value="Methyltr_PrmA"/>
    <property type="match status" value="1"/>
</dbReference>
<dbReference type="GO" id="GO:0005840">
    <property type="term" value="C:ribosome"/>
    <property type="evidence" value="ECO:0007669"/>
    <property type="project" value="UniProtKB-KW"/>
</dbReference>
<dbReference type="InterPro" id="IPR004498">
    <property type="entry name" value="Ribosomal_PrmA_MeTrfase"/>
</dbReference>